<feature type="domain" description="F-box" evidence="1">
    <location>
        <begin position="17"/>
        <end position="55"/>
    </location>
</feature>
<proteinExistence type="predicted"/>
<reference evidence="2 3" key="1">
    <citation type="journal article" date="2024" name="J Genomics">
        <title>Draft genome sequencing and assembly of Favolaschia claudopus CIRM-BRFM 2984 isolated from oak limbs.</title>
        <authorList>
            <person name="Navarro D."/>
            <person name="Drula E."/>
            <person name="Chaduli D."/>
            <person name="Cazenave R."/>
            <person name="Ahrendt S."/>
            <person name="Wang J."/>
            <person name="Lipzen A."/>
            <person name="Daum C."/>
            <person name="Barry K."/>
            <person name="Grigoriev I.V."/>
            <person name="Favel A."/>
            <person name="Rosso M.N."/>
            <person name="Martin F."/>
        </authorList>
    </citation>
    <scope>NUCLEOTIDE SEQUENCE [LARGE SCALE GENOMIC DNA]</scope>
    <source>
        <strain evidence="2 3">CIRM-BRFM 2984</strain>
    </source>
</reference>
<evidence type="ECO:0000313" key="2">
    <source>
        <dbReference type="EMBL" id="KAK7062245.1"/>
    </source>
</evidence>
<dbReference type="AlphaFoldDB" id="A0AAW0EEH3"/>
<evidence type="ECO:0000313" key="3">
    <source>
        <dbReference type="Proteomes" id="UP001362999"/>
    </source>
</evidence>
<dbReference type="Pfam" id="PF12937">
    <property type="entry name" value="F-box-like"/>
    <property type="match status" value="1"/>
</dbReference>
<sequence length="504" mass="56810">MPTDTPVKIAFNALVEDVMILILAYCDMADVVAFSGTSKYFHRVAFTGSIWRSLVSQLCQRGYIDLRPNAEDLTKLSTEQLVDLVKRVAHGPKAWGSVQSKPSNSRTIRRAKNLFRKMARQLPVPKAPSQPSEPPVSWRSVLHPEIAPGLHWDNFAKLLPGGKYVLFKNQSCLECWSVAEDKPIWIQSPPASTRYALPIVEFDASFLEDGRLVIVICTLEKLDTLPNSIQVFTLDPKNGISNLELFEFLPDSLTECCCTVCGDIVAVHFDSASPRSVLIINWRKASRTIITNESLMTLVLIPDYLVLSLHDRPGQHRLAAIPLCTLEFVRWRLNDSDTLDSPMKVAAFHIGAHNSIVVKGYRSAFGSLWAYECPLRRGHFKVWFHTWLQDRQNDYSICSYELFIEKSSPHQTGLVSWRPLSSHRLPDVVYGSGMSLWGHTLGSRAHGYRAGPELFSAVPMDKQSRCHQILTVNYPNLVREVHLSPFSGAITYSTHAELVILHYE</sequence>
<dbReference type="InterPro" id="IPR036047">
    <property type="entry name" value="F-box-like_dom_sf"/>
</dbReference>
<dbReference type="EMBL" id="JAWWNJ010000002">
    <property type="protein sequence ID" value="KAK7062245.1"/>
    <property type="molecule type" value="Genomic_DNA"/>
</dbReference>
<keyword evidence="3" id="KW-1185">Reference proteome</keyword>
<dbReference type="SUPFAM" id="SSF81383">
    <property type="entry name" value="F-box domain"/>
    <property type="match status" value="1"/>
</dbReference>
<protein>
    <recommendedName>
        <fullName evidence="1">F-box domain-containing protein</fullName>
    </recommendedName>
</protein>
<name>A0AAW0EEH3_9AGAR</name>
<evidence type="ECO:0000259" key="1">
    <source>
        <dbReference type="Pfam" id="PF12937"/>
    </source>
</evidence>
<dbReference type="CDD" id="cd09917">
    <property type="entry name" value="F-box_SF"/>
    <property type="match status" value="1"/>
</dbReference>
<dbReference type="Proteomes" id="UP001362999">
    <property type="component" value="Unassembled WGS sequence"/>
</dbReference>
<accession>A0AAW0EEH3</accession>
<organism evidence="2 3">
    <name type="scientific">Favolaschia claudopus</name>
    <dbReference type="NCBI Taxonomy" id="2862362"/>
    <lineage>
        <taxon>Eukaryota</taxon>
        <taxon>Fungi</taxon>
        <taxon>Dikarya</taxon>
        <taxon>Basidiomycota</taxon>
        <taxon>Agaricomycotina</taxon>
        <taxon>Agaricomycetes</taxon>
        <taxon>Agaricomycetidae</taxon>
        <taxon>Agaricales</taxon>
        <taxon>Marasmiineae</taxon>
        <taxon>Mycenaceae</taxon>
        <taxon>Favolaschia</taxon>
    </lineage>
</organism>
<dbReference type="InterPro" id="IPR001810">
    <property type="entry name" value="F-box_dom"/>
</dbReference>
<gene>
    <name evidence="2" type="ORF">R3P38DRAFT_2834249</name>
</gene>
<comment type="caution">
    <text evidence="2">The sequence shown here is derived from an EMBL/GenBank/DDBJ whole genome shotgun (WGS) entry which is preliminary data.</text>
</comment>
<dbReference type="Gene3D" id="1.20.1280.50">
    <property type="match status" value="1"/>
</dbReference>